<gene>
    <name evidence="5" type="ORF">JCM31826_01730</name>
</gene>
<feature type="domain" description="Fibronectin type-III" evidence="4">
    <location>
        <begin position="1120"/>
        <end position="1213"/>
    </location>
</feature>
<accession>A0A401XI65</accession>
<name>A0A401XI65_9FLAO</name>
<dbReference type="InterPro" id="IPR050991">
    <property type="entry name" value="ECM_Regulatory_Proteins"/>
</dbReference>
<comment type="caution">
    <text evidence="5">The sequence shown here is derived from an EMBL/GenBank/DDBJ whole genome shotgun (WGS) entry which is preliminary data.</text>
</comment>
<dbReference type="NCBIfam" id="TIGR04183">
    <property type="entry name" value="Por_Secre_tail"/>
    <property type="match status" value="1"/>
</dbReference>
<feature type="domain" description="Fibronectin type-III" evidence="4">
    <location>
        <begin position="256"/>
        <end position="345"/>
    </location>
</feature>
<dbReference type="PANTHER" id="PTHR46708">
    <property type="entry name" value="TENASCIN"/>
    <property type="match status" value="1"/>
</dbReference>
<dbReference type="CDD" id="cd00063">
    <property type="entry name" value="FN3"/>
    <property type="match status" value="2"/>
</dbReference>
<feature type="domain" description="PKD" evidence="3">
    <location>
        <begin position="1573"/>
        <end position="1611"/>
    </location>
</feature>
<dbReference type="PANTHER" id="PTHR46708:SF11">
    <property type="entry name" value="RECEPTOR-TYPE TYROSINE-PROTEIN PHOSPHATASE ETA-LIKE"/>
    <property type="match status" value="1"/>
</dbReference>
<evidence type="ECO:0008006" key="7">
    <source>
        <dbReference type="Google" id="ProtNLM"/>
    </source>
</evidence>
<dbReference type="InterPro" id="IPR000601">
    <property type="entry name" value="PKD_dom"/>
</dbReference>
<feature type="domain" description="Fibronectin type-III" evidence="4">
    <location>
        <begin position="601"/>
        <end position="693"/>
    </location>
</feature>
<protein>
    <recommendedName>
        <fullName evidence="7">T9SS type A sorting domain-containing protein</fullName>
    </recommendedName>
</protein>
<organism evidence="5 6">
    <name type="scientific">Thermaurantimonas aggregans</name>
    <dbReference type="NCBI Taxonomy" id="2173829"/>
    <lineage>
        <taxon>Bacteria</taxon>
        <taxon>Pseudomonadati</taxon>
        <taxon>Bacteroidota</taxon>
        <taxon>Flavobacteriia</taxon>
        <taxon>Flavobacteriales</taxon>
        <taxon>Schleiferiaceae</taxon>
        <taxon>Thermaurantimonas</taxon>
    </lineage>
</organism>
<keyword evidence="6" id="KW-1185">Reference proteome</keyword>
<dbReference type="SMART" id="SM00060">
    <property type="entry name" value="FN3"/>
    <property type="match status" value="5"/>
</dbReference>
<feature type="domain" description="Fibronectin type-III" evidence="4">
    <location>
        <begin position="346"/>
        <end position="436"/>
    </location>
</feature>
<dbReference type="CDD" id="cd00146">
    <property type="entry name" value="PKD"/>
    <property type="match status" value="1"/>
</dbReference>
<dbReference type="InterPro" id="IPR035986">
    <property type="entry name" value="PKD_dom_sf"/>
</dbReference>
<dbReference type="InterPro" id="IPR013783">
    <property type="entry name" value="Ig-like_fold"/>
</dbReference>
<dbReference type="Pfam" id="PF19081">
    <property type="entry name" value="Ig_7"/>
    <property type="match status" value="1"/>
</dbReference>
<evidence type="ECO:0000313" key="5">
    <source>
        <dbReference type="EMBL" id="GCD76691.1"/>
    </source>
</evidence>
<evidence type="ECO:0000256" key="1">
    <source>
        <dbReference type="ARBA" id="ARBA00022729"/>
    </source>
</evidence>
<dbReference type="Gene3D" id="2.60.40.10">
    <property type="entry name" value="Immunoglobulins"/>
    <property type="match status" value="6"/>
</dbReference>
<dbReference type="InterPro" id="IPR003961">
    <property type="entry name" value="FN3_dom"/>
</dbReference>
<evidence type="ECO:0000259" key="3">
    <source>
        <dbReference type="PROSITE" id="PS50093"/>
    </source>
</evidence>
<dbReference type="SUPFAM" id="SSF49299">
    <property type="entry name" value="PKD domain"/>
    <property type="match status" value="1"/>
</dbReference>
<feature type="domain" description="Fibronectin type-III" evidence="4">
    <location>
        <begin position="860"/>
        <end position="952"/>
    </location>
</feature>
<dbReference type="EMBL" id="BHZE01000001">
    <property type="protein sequence ID" value="GCD76691.1"/>
    <property type="molecule type" value="Genomic_DNA"/>
</dbReference>
<sequence>MIFNVIVKAQIATYSFSINPSGTYVPITGGTVLGNATTDDQRFVDPANLLGGTTETGPGFPIGFNFMYNGVVYDRIGIRADGVIRFGISADGAQAVNMHGTGYTSISNTSSAPTNKRGTVAGFNMNLQANGSAASIRLQTLGTAPNRICVIQWTNYRRSGSANTADTINFQIRLHETTNQLSIVFGTFSTPNTSTSVTAQVGLRGFHSFDFRNVTTTSTYANAVPGTVNTASMPFVSTNLPTPGLTYTWSPATCFGPLSITFSNVTSNAVTANWQAVTPSIGYQLQYGPAPLTLGTGTIVTTATNSFNLTGLTPGQQIAFFVRNICSSGDTSGWLGPFSVTPNCNAPSAPTLVTADTNQITIGWVANTNATFEIEYGPVGFTQGTGTLLTGLTGTQHIITGLLPGTTYQVYLRIRCNATTVSPWSGALQATTTCSPLSLPFAQTFATWPPTCFTFSATGTTTQNWAHYTTGGVTLARANFWNWSPGITAIMNLPRIFLSQPAWVRYTWSHQFMTGYSDSLFLEVKADTAVNWIRLQTLAGPSFNTQNSGTQTPGQFQLEQVLIPTSLVGQNVYIRLVAKSGFGPDVFIDFVEVEQVPSCVSPTSLTVTNVTINSVTATFVKNNPSSVTQWQIGPVGFAPGMGFQQQSGSVTGTTITITGLTSNTAYHLYIRDSCGVNSVSSWFGPVAFTTLCDTAPLPIFEDFIGWPPTCFTFSTTGQPTQNWAHYNVSGASMARANFWTWVQGTMARMQLPRFNYTQPAWIKYAWSHQHNPSYMGDSLFVEVKAATSNSWIRIQSLGGPTFNTPGSTSITPGQFQNEQVIIPTSLLGNQVDVRFVARSGFGPDVFIDFIEIENIPGCLPPSNISVTNIAATSATVNFTKNNPSSTTRWEVGVVGFTPGTGNFIFTGTVTTNVIFLTGLTQNTQYHLYLRDSCGTSQQSNWIGPFAFTTQCLPYTVPFSETFTTWPPLCFTFSTTGSQGQNWSHFTTGGTTLARANFWNWITGVKAIMRTPFVQINQLARLRFYWSHQYMNSFPGDSLYVLSRNDSTGIADTILVLGGPSFNTPGAGSTSPASNFIEQIVNLSPSYVGKRQSFEFHARSGFGPDLFIDQIVVENLPQCPAPQNFVKTTNTATTATFSWTQSGSNTSSWDIEWGPTGFTPGSNVGTLVNVTSNPATITGLPSATCLDFYIRAKCSSVNDSSAFVGPVTVCMPIQFDVEISDVISPVMQACGNSATQVRAVVRNNGFDPISNVPVVANITGDITQTFTASYTGTLQTGQSDTLLLGTINTVNGANLNVQVYTNLTNDQVKSNDTVAFTSVYVPLAPKADSAFVCAGVDTVTLKAKNYQGVSYRWYNSPTSNTPVGSGPTFFVSSVSAQNTYYLGYGTGSFAQTFTYSAGDIPSDYGFQSLPGSSSCPGVMTVHLPLGVHIDSISVEYSFTAASGAWMIEQRSQLRCLTTGLSENQLYSGVGQLGGTMNYARSGLTIANGVVNGPIVFQLHAGRTWGGSGCNVTYNFIPNNTWKITVYYTSNPCSNVRTPVTVGVKPLPTASFTYSATNYVVNFISTVTNADSVYWTFGTAGSSSQLNPTFTFPGNGVYPVCLKAFNSCGSTTSCDTLKFSIGLEESIINTLMQIYPNPNDGVFEVSFSDDRDELPIRISDLMGKTVFETVLESSNGYFKHNFDLKLLPKGVYLLQVSSSKGWLSRRLVIQ</sequence>
<dbReference type="PROSITE" id="PS50853">
    <property type="entry name" value="FN3"/>
    <property type="match status" value="5"/>
</dbReference>
<dbReference type="Proteomes" id="UP000286715">
    <property type="component" value="Unassembled WGS sequence"/>
</dbReference>
<evidence type="ECO:0000313" key="6">
    <source>
        <dbReference type="Proteomes" id="UP000286715"/>
    </source>
</evidence>
<dbReference type="SMART" id="SM00089">
    <property type="entry name" value="PKD"/>
    <property type="match status" value="1"/>
</dbReference>
<dbReference type="Pfam" id="PF18962">
    <property type="entry name" value="Por_Secre_tail"/>
    <property type="match status" value="1"/>
</dbReference>
<keyword evidence="1" id="KW-0732">Signal</keyword>
<dbReference type="InterPro" id="IPR044023">
    <property type="entry name" value="Ig_7"/>
</dbReference>
<evidence type="ECO:0000259" key="4">
    <source>
        <dbReference type="PROSITE" id="PS50853"/>
    </source>
</evidence>
<proteinExistence type="predicted"/>
<dbReference type="PROSITE" id="PS50093">
    <property type="entry name" value="PKD"/>
    <property type="match status" value="1"/>
</dbReference>
<dbReference type="InterPro" id="IPR026444">
    <property type="entry name" value="Secre_tail"/>
</dbReference>
<reference evidence="5 6" key="1">
    <citation type="submission" date="2018-11" db="EMBL/GenBank/DDBJ databases">
        <title>Schleiferia aggregans sp. nov., a moderately thermophilic heterotrophic bacterium isolated from microbial mats at a terrestrial hot spring.</title>
        <authorList>
            <person name="Iino T."/>
            <person name="Ohkuma M."/>
            <person name="Haruta S."/>
        </authorList>
    </citation>
    <scope>NUCLEOTIDE SEQUENCE [LARGE SCALE GENOMIC DNA]</scope>
    <source>
        <strain evidence="5 6">LA</strain>
    </source>
</reference>
<dbReference type="InterPro" id="IPR036116">
    <property type="entry name" value="FN3_sf"/>
</dbReference>
<evidence type="ECO:0000256" key="2">
    <source>
        <dbReference type="ARBA" id="ARBA00022737"/>
    </source>
</evidence>
<keyword evidence="2" id="KW-0677">Repeat</keyword>
<dbReference type="SUPFAM" id="SSF49265">
    <property type="entry name" value="Fibronectin type III"/>
    <property type="match status" value="5"/>
</dbReference>
<dbReference type="InterPro" id="IPR022409">
    <property type="entry name" value="PKD/Chitinase_dom"/>
</dbReference>